<keyword evidence="3 5" id="KW-1133">Transmembrane helix</keyword>
<evidence type="ECO:0000313" key="7">
    <source>
        <dbReference type="EMBL" id="CEK95088.1"/>
    </source>
</evidence>
<evidence type="ECO:0000256" key="4">
    <source>
        <dbReference type="ARBA" id="ARBA00023136"/>
    </source>
</evidence>
<feature type="transmembrane region" description="Helical" evidence="5">
    <location>
        <begin position="481"/>
        <end position="502"/>
    </location>
</feature>
<proteinExistence type="predicted"/>
<keyword evidence="2 5" id="KW-0812">Transmembrane</keyword>
<feature type="transmembrane region" description="Helical" evidence="5">
    <location>
        <begin position="134"/>
        <end position="151"/>
    </location>
</feature>
<name>A0A0B7BP68_9EUPU</name>
<dbReference type="GO" id="GO:0016020">
    <property type="term" value="C:membrane"/>
    <property type="evidence" value="ECO:0007669"/>
    <property type="project" value="UniProtKB-SubCell"/>
</dbReference>
<feature type="transmembrane region" description="Helical" evidence="5">
    <location>
        <begin position="20"/>
        <end position="44"/>
    </location>
</feature>
<dbReference type="Gene3D" id="1.20.1250.20">
    <property type="entry name" value="MFS general substrate transporter like domains"/>
    <property type="match status" value="1"/>
</dbReference>
<evidence type="ECO:0000256" key="5">
    <source>
        <dbReference type="SAM" id="Phobius"/>
    </source>
</evidence>
<dbReference type="InterPro" id="IPR005828">
    <property type="entry name" value="MFS_sugar_transport-like"/>
</dbReference>
<evidence type="ECO:0000259" key="6">
    <source>
        <dbReference type="PROSITE" id="PS50850"/>
    </source>
</evidence>
<keyword evidence="4 5" id="KW-0472">Membrane</keyword>
<feature type="domain" description="Major facilitator superfamily (MFS) profile" evidence="6">
    <location>
        <begin position="82"/>
        <end position="507"/>
    </location>
</feature>
<sequence>MKFDDIITELGEFGPYQKKIYYMVCLVAIPVAIQILMGVFTLAIPEHRCAVPGLTNDTYKSQGQWHDLLVKQVIPWSNETNTYSKCLLYKSEDGLDLYRNETTSCDKWVYNKEIFQSTFITETNLVCDYVQLRTYANMILMGGLLCGSIILGPLSDMIGRKKVIIIGIAGHFSCSLATAFVKTYVPFVILRFFTVFFGVGMFLPAFVIGVELVGPRKRTITGIVIEIFWVFGMFIQAGVAYGLRNWSHLQMALSAPTVLLLVFIFVLPESPRWLINKGRYEEATKVIQRVAQGNGVTLREKTLDLQEVELEGHGEKVWHMFTIPKLLIRCLIIFFNWLVASMVYYGLNLNVGSLYGDIYLNFFLLGVVELISYIFCLLLLDVVGRKPLQCASMLVGGVACICTLFPVIFNGPEWVTLVLSLLGKFGASAAFAIIYIYSAELFPTVMRNSGMGLSSFTARIGGILAPYIVDIGNIIDGHLAVALPLIIFGSISIAAGLLALLLPETAYKTLPDSIEDAKNFGRDSAKAKNSYTLNAISPDKSLDVVDGTSNPSFNLSIQ</sequence>
<evidence type="ECO:0000256" key="3">
    <source>
        <dbReference type="ARBA" id="ARBA00022989"/>
    </source>
</evidence>
<feature type="transmembrane region" description="Helical" evidence="5">
    <location>
        <begin position="163"/>
        <end position="181"/>
    </location>
</feature>
<dbReference type="InterPro" id="IPR036259">
    <property type="entry name" value="MFS_trans_sf"/>
</dbReference>
<feature type="transmembrane region" description="Helical" evidence="5">
    <location>
        <begin position="326"/>
        <end position="347"/>
    </location>
</feature>
<feature type="transmembrane region" description="Helical" evidence="5">
    <location>
        <begin position="450"/>
        <end position="469"/>
    </location>
</feature>
<accession>A0A0B7BP68</accession>
<organism evidence="8">
    <name type="scientific">Arion vulgaris</name>
    <dbReference type="NCBI Taxonomy" id="1028688"/>
    <lineage>
        <taxon>Eukaryota</taxon>
        <taxon>Metazoa</taxon>
        <taxon>Spiralia</taxon>
        <taxon>Lophotrochozoa</taxon>
        <taxon>Mollusca</taxon>
        <taxon>Gastropoda</taxon>
        <taxon>Heterobranchia</taxon>
        <taxon>Euthyneura</taxon>
        <taxon>Panpulmonata</taxon>
        <taxon>Eupulmonata</taxon>
        <taxon>Stylommatophora</taxon>
        <taxon>Helicina</taxon>
        <taxon>Arionoidea</taxon>
        <taxon>Arionidae</taxon>
        <taxon>Arion</taxon>
    </lineage>
</organism>
<dbReference type="PROSITE" id="PS00216">
    <property type="entry name" value="SUGAR_TRANSPORT_1"/>
    <property type="match status" value="1"/>
</dbReference>
<dbReference type="CDD" id="cd17317">
    <property type="entry name" value="MFS_SLC22"/>
    <property type="match status" value="1"/>
</dbReference>
<dbReference type="EMBL" id="HACG01048223">
    <property type="protein sequence ID" value="CEK95088.1"/>
    <property type="molecule type" value="Transcribed_RNA"/>
</dbReference>
<evidence type="ECO:0000256" key="2">
    <source>
        <dbReference type="ARBA" id="ARBA00022692"/>
    </source>
</evidence>
<dbReference type="EMBL" id="HACG01048224">
    <property type="protein sequence ID" value="CEK95089.1"/>
    <property type="molecule type" value="Transcribed_RNA"/>
</dbReference>
<protein>
    <recommendedName>
        <fullName evidence="6">Major facilitator superfamily (MFS) profile domain-containing protein</fullName>
    </recommendedName>
</protein>
<dbReference type="SUPFAM" id="SSF103473">
    <property type="entry name" value="MFS general substrate transporter"/>
    <property type="match status" value="1"/>
</dbReference>
<feature type="transmembrane region" description="Helical" evidence="5">
    <location>
        <begin position="249"/>
        <end position="267"/>
    </location>
</feature>
<comment type="subcellular location">
    <subcellularLocation>
        <location evidence="1">Membrane</location>
        <topology evidence="1">Multi-pass membrane protein</topology>
    </subcellularLocation>
</comment>
<gene>
    <name evidence="8" type="primary">ORF205384</name>
    <name evidence="7" type="synonym">ORF205379</name>
</gene>
<evidence type="ECO:0000313" key="8">
    <source>
        <dbReference type="EMBL" id="CEK95089.1"/>
    </source>
</evidence>
<feature type="transmembrane region" description="Helical" evidence="5">
    <location>
        <begin position="390"/>
        <end position="409"/>
    </location>
</feature>
<reference evidence="8" key="1">
    <citation type="submission" date="2014-12" db="EMBL/GenBank/DDBJ databases">
        <title>Insight into the proteome of Arion vulgaris.</title>
        <authorList>
            <person name="Aradska J."/>
            <person name="Bulat T."/>
            <person name="Smidak R."/>
            <person name="Sarate P."/>
            <person name="Gangsoo J."/>
            <person name="Sialana F."/>
            <person name="Bilban M."/>
            <person name="Lubec G."/>
        </authorList>
    </citation>
    <scope>NUCLEOTIDE SEQUENCE</scope>
    <source>
        <tissue evidence="8">Skin</tissue>
    </source>
</reference>
<dbReference type="Pfam" id="PF00083">
    <property type="entry name" value="Sugar_tr"/>
    <property type="match status" value="1"/>
</dbReference>
<feature type="transmembrane region" description="Helical" evidence="5">
    <location>
        <begin position="187"/>
        <end position="208"/>
    </location>
</feature>
<evidence type="ECO:0000256" key="1">
    <source>
        <dbReference type="ARBA" id="ARBA00004141"/>
    </source>
</evidence>
<dbReference type="GO" id="GO:0022857">
    <property type="term" value="F:transmembrane transporter activity"/>
    <property type="evidence" value="ECO:0007669"/>
    <property type="project" value="InterPro"/>
</dbReference>
<dbReference type="PANTHER" id="PTHR24064">
    <property type="entry name" value="SOLUTE CARRIER FAMILY 22 MEMBER"/>
    <property type="match status" value="1"/>
</dbReference>
<feature type="transmembrane region" description="Helical" evidence="5">
    <location>
        <begin position="220"/>
        <end position="243"/>
    </location>
</feature>
<feature type="transmembrane region" description="Helical" evidence="5">
    <location>
        <begin position="415"/>
        <end position="438"/>
    </location>
</feature>
<dbReference type="InterPro" id="IPR020846">
    <property type="entry name" value="MFS_dom"/>
</dbReference>
<dbReference type="InterPro" id="IPR005829">
    <property type="entry name" value="Sugar_transporter_CS"/>
</dbReference>
<feature type="transmembrane region" description="Helical" evidence="5">
    <location>
        <begin position="359"/>
        <end position="383"/>
    </location>
</feature>
<dbReference type="AlphaFoldDB" id="A0A0B7BP68"/>
<dbReference type="PROSITE" id="PS50850">
    <property type="entry name" value="MFS"/>
    <property type="match status" value="1"/>
</dbReference>